<feature type="non-terminal residue" evidence="1">
    <location>
        <position position="1"/>
    </location>
</feature>
<protein>
    <submittedName>
        <fullName evidence="1">Uncharacterized protein</fullName>
    </submittedName>
</protein>
<keyword evidence="2" id="KW-1185">Reference proteome</keyword>
<name>A0ACB8XC12_9TELE</name>
<comment type="caution">
    <text evidence="1">The sequence shown here is derived from an EMBL/GenBank/DDBJ whole genome shotgun (WGS) entry which is preliminary data.</text>
</comment>
<proteinExistence type="predicted"/>
<dbReference type="Proteomes" id="UP000831701">
    <property type="component" value="Chromosome 1"/>
</dbReference>
<evidence type="ECO:0000313" key="1">
    <source>
        <dbReference type="EMBL" id="KAI3377870.1"/>
    </source>
</evidence>
<reference evidence="1" key="1">
    <citation type="submission" date="2022-04" db="EMBL/GenBank/DDBJ databases">
        <title>Jade perch genome.</title>
        <authorList>
            <person name="Chao B."/>
        </authorList>
    </citation>
    <scope>NUCLEOTIDE SEQUENCE</scope>
    <source>
        <strain evidence="1">CB-2022</strain>
    </source>
</reference>
<accession>A0ACB8XC12</accession>
<gene>
    <name evidence="1" type="ORF">L3Q82_009009</name>
</gene>
<organism evidence="1 2">
    <name type="scientific">Scortum barcoo</name>
    <name type="common">barcoo grunter</name>
    <dbReference type="NCBI Taxonomy" id="214431"/>
    <lineage>
        <taxon>Eukaryota</taxon>
        <taxon>Metazoa</taxon>
        <taxon>Chordata</taxon>
        <taxon>Craniata</taxon>
        <taxon>Vertebrata</taxon>
        <taxon>Euteleostomi</taxon>
        <taxon>Actinopterygii</taxon>
        <taxon>Neopterygii</taxon>
        <taxon>Teleostei</taxon>
        <taxon>Neoteleostei</taxon>
        <taxon>Acanthomorphata</taxon>
        <taxon>Eupercaria</taxon>
        <taxon>Centrarchiformes</taxon>
        <taxon>Terapontoidei</taxon>
        <taxon>Terapontidae</taxon>
        <taxon>Scortum</taxon>
    </lineage>
</organism>
<evidence type="ECO:0000313" key="2">
    <source>
        <dbReference type="Proteomes" id="UP000831701"/>
    </source>
</evidence>
<dbReference type="EMBL" id="CM041531">
    <property type="protein sequence ID" value="KAI3377870.1"/>
    <property type="molecule type" value="Genomic_DNA"/>
</dbReference>
<sequence>GVSWVVAMEGEVVSMETTQAPDGKGLSESGEALIQAPQGEVAGNMEMMVMDALDPTLLQMKTEVLEGGGTVTVTGGDEGQIITLQVVNMEEQAGAALGLGQLQLVQVPVTTATVEGLQATYVDASTANKDAEPVICHTLPLPEGFQVVKVGANGEVETVEQDELQAAHDDLQGTREEEEEEEEAAEVEAPVPQQEDPEWSKDPDYQPITTVRKGKKGKKSRLRYGEGDRDMDVSVYDFEEEQQEGLLSEVNAEKVVGNMKPPKPTKIKKKGVKKTFQCELCSYTCPRRSNLDRHMKSHTDERPHKCHLCGRAFRTVTLLRNHLNTHTGTRPHKCTDCDMAFVTSGELVRHRRYKHTHEKPFKCSMCDYCSVSKLKRHIRSHTGERPFQCSLCSYASRDTYKLKRHMRTHSGDVCEKPYECYICHARFTQSGTMKMHILQKHTENVAKFHCPHCDTVIARKSDLGVHLRKQHSFIEKGKKCRYCDAVFHERYALIQHQKTHKNEKRFKCDQCDYCCRQERHMIMHKRTHTGEKPFACSQCEKTFRQKQLLDMHFKRYHDPNFVPTAFVCSKCNLSKTFTRRNTMLRHSENCTGDATEENGTPTPKKGRRGRKRKMLARRDDDDTEDEVDEAEEEEEMLSEIEVEQAPPVVPIPAPVEPPVKRKRGRPPKSKPDTAAIIRVEDEATGEVDDIIVKKEAGAEQDDQEDANEGAVEEVVVGGGKSTIQMEELSQEERAAQQLSEAPPNGDLTPEMILSMMDR</sequence>